<evidence type="ECO:0008006" key="3">
    <source>
        <dbReference type="Google" id="ProtNLM"/>
    </source>
</evidence>
<gene>
    <name evidence="1" type="ORF">BJ982_000837</name>
</gene>
<dbReference type="RefSeq" id="WP_184876717.1">
    <property type="nucleotide sequence ID" value="NZ_BOOV01000052.1"/>
</dbReference>
<dbReference type="EMBL" id="JACHND010000001">
    <property type="protein sequence ID" value="MBB4699293.1"/>
    <property type="molecule type" value="Genomic_DNA"/>
</dbReference>
<evidence type="ECO:0000313" key="2">
    <source>
        <dbReference type="Proteomes" id="UP000542210"/>
    </source>
</evidence>
<evidence type="ECO:0000313" key="1">
    <source>
        <dbReference type="EMBL" id="MBB4699293.1"/>
    </source>
</evidence>
<dbReference type="InterPro" id="IPR044925">
    <property type="entry name" value="His-Me_finger_sf"/>
</dbReference>
<dbReference type="Pfam" id="PF02945">
    <property type="entry name" value="Endonuclease_7"/>
    <property type="match status" value="1"/>
</dbReference>
<dbReference type="InterPro" id="IPR004211">
    <property type="entry name" value="Endonuclease_7"/>
</dbReference>
<protein>
    <recommendedName>
        <fullName evidence="3">Recombination endonuclease VII</fullName>
    </recommendedName>
</protein>
<comment type="caution">
    <text evidence="1">The sequence shown here is derived from an EMBL/GenBank/DDBJ whole genome shotgun (WGS) entry which is preliminary data.</text>
</comment>
<name>A0A7W7G691_9ACTN</name>
<dbReference type="Proteomes" id="UP000542210">
    <property type="component" value="Unassembled WGS sequence"/>
</dbReference>
<accession>A0A7W7G691</accession>
<organism evidence="1 2">
    <name type="scientific">Sphaerisporangium siamense</name>
    <dbReference type="NCBI Taxonomy" id="795645"/>
    <lineage>
        <taxon>Bacteria</taxon>
        <taxon>Bacillati</taxon>
        <taxon>Actinomycetota</taxon>
        <taxon>Actinomycetes</taxon>
        <taxon>Streptosporangiales</taxon>
        <taxon>Streptosporangiaceae</taxon>
        <taxon>Sphaerisporangium</taxon>
    </lineage>
</organism>
<dbReference type="Gene3D" id="3.40.1800.10">
    <property type="entry name" value="His-Me finger endonucleases"/>
    <property type="match status" value="1"/>
</dbReference>
<dbReference type="InterPro" id="IPR038563">
    <property type="entry name" value="Endonuclease_7_sf"/>
</dbReference>
<reference evidence="1 2" key="1">
    <citation type="submission" date="2020-08" db="EMBL/GenBank/DDBJ databases">
        <title>Sequencing the genomes of 1000 actinobacteria strains.</title>
        <authorList>
            <person name="Klenk H.-P."/>
        </authorList>
    </citation>
    <scope>NUCLEOTIDE SEQUENCE [LARGE SCALE GENOMIC DNA]</scope>
    <source>
        <strain evidence="1 2">DSM 45784</strain>
    </source>
</reference>
<sequence length="177" mass="19481">MKSKIVITAIGKICTRCERDLPLAEYYAEKTGTLGLRAECKSCWSTRISNQYKANKERVHARNKAWRAANPERQAAIRRRSRLRRMYGISIEDYGAMLADQGGKCAGCGGTSSGDRRYDVFAVDHDHQTGEIRGLLCAACNLALGLLNDSPERLMALVAYLLQHMDVLAEGAIGASS</sequence>
<proteinExistence type="predicted"/>
<dbReference type="SUPFAM" id="SSF54060">
    <property type="entry name" value="His-Me finger endonucleases"/>
    <property type="match status" value="1"/>
</dbReference>
<dbReference type="AlphaFoldDB" id="A0A7W7G691"/>
<keyword evidence="2" id="KW-1185">Reference proteome</keyword>